<dbReference type="AlphaFoldDB" id="A9DDQ5"/>
<evidence type="ECO:0000313" key="2">
    <source>
        <dbReference type="EMBL" id="EDQ32115.1"/>
    </source>
</evidence>
<dbReference type="RefSeq" id="WP_007196463.1">
    <property type="nucleotide sequence ID" value="NZ_CM002917.1"/>
</dbReference>
<dbReference type="OrthoDB" id="9812260at2"/>
<feature type="domain" description="GGDEF" evidence="1">
    <location>
        <begin position="203"/>
        <end position="343"/>
    </location>
</feature>
<dbReference type="NCBIfam" id="TIGR00254">
    <property type="entry name" value="GGDEF"/>
    <property type="match status" value="1"/>
</dbReference>
<dbReference type="PANTHER" id="PTHR33121">
    <property type="entry name" value="CYCLIC DI-GMP PHOSPHODIESTERASE PDEF"/>
    <property type="match status" value="1"/>
</dbReference>
<dbReference type="GO" id="GO:0071111">
    <property type="term" value="F:cyclic-guanylate-specific phosphodiesterase activity"/>
    <property type="evidence" value="ECO:0007669"/>
    <property type="project" value="InterPro"/>
</dbReference>
<protein>
    <submittedName>
        <fullName evidence="2">Diguanylate cyclase (GGDEF) domain protein</fullName>
    </submittedName>
</protein>
<dbReference type="CDD" id="cd01949">
    <property type="entry name" value="GGDEF"/>
    <property type="match status" value="1"/>
</dbReference>
<dbReference type="Proteomes" id="UP000004291">
    <property type="component" value="Chromosome"/>
</dbReference>
<accession>A9DDQ5</accession>
<dbReference type="Pfam" id="PF00990">
    <property type="entry name" value="GGDEF"/>
    <property type="match status" value="1"/>
</dbReference>
<dbReference type="SMART" id="SM00267">
    <property type="entry name" value="GGDEF"/>
    <property type="match status" value="1"/>
</dbReference>
<reference evidence="2 3" key="2">
    <citation type="submission" date="2012-06" db="EMBL/GenBank/DDBJ databases">
        <authorList>
            <person name="Fiebig A."/>
        </authorList>
    </citation>
    <scope>NUCLEOTIDE SEQUENCE [LARGE SCALE GENOMIC DNA]</scope>
    <source>
        <strain evidence="2 3">DFL-43</strain>
    </source>
</reference>
<dbReference type="InterPro" id="IPR029787">
    <property type="entry name" value="Nucleotide_cyclase"/>
</dbReference>
<dbReference type="InterPro" id="IPR050706">
    <property type="entry name" value="Cyclic-di-GMP_PDE-like"/>
</dbReference>
<dbReference type="HOGENOM" id="CLU_000445_11_5_5"/>
<dbReference type="InterPro" id="IPR000160">
    <property type="entry name" value="GGDEF_dom"/>
</dbReference>
<keyword evidence="3" id="KW-1185">Reference proteome</keyword>
<reference evidence="2 3" key="1">
    <citation type="submission" date="2007-10" db="EMBL/GenBank/DDBJ databases">
        <authorList>
            <person name="Wagner-Dobler I."/>
            <person name="Ferriera S."/>
            <person name="Johnson J."/>
            <person name="Kravitz S."/>
            <person name="Beeson K."/>
            <person name="Sutton G."/>
            <person name="Rogers Y.-H."/>
            <person name="Friedman R."/>
            <person name="Frazier M."/>
            <person name="Venter J.C."/>
        </authorList>
    </citation>
    <scope>NUCLEOTIDE SEQUENCE [LARGE SCALE GENOMIC DNA]</scope>
    <source>
        <strain evidence="2 3">DFL-43</strain>
    </source>
</reference>
<comment type="caution">
    <text evidence="2">The sequence shown here is derived from an EMBL/GenBank/DDBJ whole genome shotgun (WGS) entry which is preliminary data.</text>
</comment>
<dbReference type="PANTHER" id="PTHR33121:SF56">
    <property type="entry name" value="SIGNALLING PROTEIN WITH EAL AND C2 DOMAINS"/>
    <property type="match status" value="1"/>
</dbReference>
<proteinExistence type="predicted"/>
<gene>
    <name evidence="2" type="ORF">HPDFL43_03359</name>
</gene>
<dbReference type="PROSITE" id="PS50887">
    <property type="entry name" value="GGDEF"/>
    <property type="match status" value="1"/>
</dbReference>
<organism evidence="2 3">
    <name type="scientific">Hoeflea phototrophica (strain DSM 17068 / NCIMB 14078 / DFL-43)</name>
    <dbReference type="NCBI Taxonomy" id="411684"/>
    <lineage>
        <taxon>Bacteria</taxon>
        <taxon>Pseudomonadati</taxon>
        <taxon>Pseudomonadota</taxon>
        <taxon>Alphaproteobacteria</taxon>
        <taxon>Hyphomicrobiales</taxon>
        <taxon>Rhizobiaceae</taxon>
        <taxon>Hoeflea</taxon>
    </lineage>
</organism>
<dbReference type="Gene3D" id="3.30.70.270">
    <property type="match status" value="1"/>
</dbReference>
<dbReference type="SUPFAM" id="SSF55073">
    <property type="entry name" value="Nucleotide cyclase"/>
    <property type="match status" value="1"/>
</dbReference>
<evidence type="ECO:0000259" key="1">
    <source>
        <dbReference type="PROSITE" id="PS50887"/>
    </source>
</evidence>
<dbReference type="STRING" id="411684.HPDFL43_03359"/>
<evidence type="ECO:0000313" key="3">
    <source>
        <dbReference type="Proteomes" id="UP000004291"/>
    </source>
</evidence>
<dbReference type="EMBL" id="ABIA03000002">
    <property type="protein sequence ID" value="EDQ32115.1"/>
    <property type="molecule type" value="Genomic_DNA"/>
</dbReference>
<name>A9DDQ5_HOEPD</name>
<dbReference type="InterPro" id="IPR043128">
    <property type="entry name" value="Rev_trsase/Diguanyl_cyclase"/>
</dbReference>
<sequence>MSNPISPERSVGIRVATAMFQMGIEGLPRNYELVYEAYSGQNSDLTKEFVAIGKVKSQQALDELGRKYLPHHHEATVLSKTSDHMRHQMASFIDLLEEEKTSLNDYGKIIGEASRSISVEGEIDRETLVKSIQQLSQATEQQTSKSQAMAAAAQQQAQSIEEVKSEIDSFERMKFVDPLTGLANRRSFNKAVAKVYANPDLPMMCGLGFAQIDGFSGLAASGESSGPDSLAGDHFVRHVGKLLHEVNRNGEFVARLDKDRFAFLINSAEESEIMRLIDGFRAGIASRPMISQKNGRSLGNATLSFGVAMSTLANSATELMSFAEKAMVMSAKNGGNRATLYSDKAPTGASRDWMIYRP</sequence>
<dbReference type="eggNOG" id="COG2199">
    <property type="taxonomic scope" value="Bacteria"/>
</dbReference>